<comment type="subcellular location">
    <subcellularLocation>
        <location evidence="1 10">Cell membrane</location>
        <topology evidence="1 10">Multi-pass membrane protein</topology>
    </subcellularLocation>
</comment>
<dbReference type="PROSITE" id="PS50262">
    <property type="entry name" value="G_PROTEIN_RECEP_F1_2"/>
    <property type="match status" value="1"/>
</dbReference>
<gene>
    <name evidence="12" type="ORF">FSP39_024779</name>
</gene>
<evidence type="ECO:0000256" key="2">
    <source>
        <dbReference type="ARBA" id="ARBA00022475"/>
    </source>
</evidence>
<keyword evidence="9 10" id="KW-0807">Transducer</keyword>
<dbReference type="EMBL" id="VSWD01000014">
    <property type="protein sequence ID" value="KAK3083527.1"/>
    <property type="molecule type" value="Genomic_DNA"/>
</dbReference>
<dbReference type="GO" id="GO:0005886">
    <property type="term" value="C:plasma membrane"/>
    <property type="evidence" value="ECO:0007669"/>
    <property type="project" value="UniProtKB-SubCell"/>
</dbReference>
<evidence type="ECO:0000256" key="4">
    <source>
        <dbReference type="ARBA" id="ARBA00022989"/>
    </source>
</evidence>
<reference evidence="12" key="1">
    <citation type="submission" date="2019-08" db="EMBL/GenBank/DDBJ databases">
        <title>The improved chromosome-level genome for the pearl oyster Pinctada fucata martensii using PacBio sequencing and Hi-C.</title>
        <authorList>
            <person name="Zheng Z."/>
        </authorList>
    </citation>
    <scope>NUCLEOTIDE SEQUENCE</scope>
    <source>
        <strain evidence="12">ZZ-2019</strain>
        <tissue evidence="12">Adductor muscle</tissue>
    </source>
</reference>
<keyword evidence="6 10" id="KW-0472">Membrane</keyword>
<keyword evidence="2" id="KW-1003">Cell membrane</keyword>
<dbReference type="Pfam" id="PF00001">
    <property type="entry name" value="7tm_1"/>
    <property type="match status" value="1"/>
</dbReference>
<feature type="transmembrane region" description="Helical" evidence="10">
    <location>
        <begin position="327"/>
        <end position="345"/>
    </location>
</feature>
<dbReference type="InterPro" id="IPR052665">
    <property type="entry name" value="Neuropeptide-GPCR"/>
</dbReference>
<dbReference type="PANTHER" id="PTHR24224:SF6">
    <property type="entry name" value="CARDIOACCELERATORY PEPTIDE RECEPTOR-RELATED"/>
    <property type="match status" value="1"/>
</dbReference>
<comment type="caution">
    <text evidence="12">The sequence shown here is derived from an EMBL/GenBank/DDBJ whole genome shotgun (WGS) entry which is preliminary data.</text>
</comment>
<evidence type="ECO:0000256" key="7">
    <source>
        <dbReference type="ARBA" id="ARBA00023170"/>
    </source>
</evidence>
<feature type="transmembrane region" description="Helical" evidence="10">
    <location>
        <begin position="365"/>
        <end position="385"/>
    </location>
</feature>
<feature type="transmembrane region" description="Helical" evidence="10">
    <location>
        <begin position="79"/>
        <end position="101"/>
    </location>
</feature>
<keyword evidence="13" id="KW-1185">Reference proteome</keyword>
<keyword evidence="7 10" id="KW-0675">Receptor</keyword>
<sequence>MYYNDDKSKCYQEETYLLRCLHVENAIYKLIPCSFTSQYDVIGAKNKGKHDVIRKKCAKACNVQIYVGIYFEVCQTEQIVFLSILLAVIVLANGIVLLTIYSTRKMRSPMHFFIANLATADLLVGLLFISTDLALKVNYEWTAGDALCKVAKCLHAVAAYGSNYALVALSIDRLISVARPLKSLKKGRRTRTLISLSWICAILFSLFMLLFGTRVAENGKVYCSIDFKEKWMWKVYFLLTAFAVFIIPVIIIALCYIVIVIIIWKKSSFNVGMEESNDEQLRIFSRDADSECSTPMKILNKRQVHWTETGSSSRGLIPKAKIKTVKMTFVIVLAFIFCWSPYFIYNLLFAYGHIPDSQSATSTTIFMQTLAPVNSAVNPFIYFLFNSQTYMRLFKQNGSNSHVRSPTSTRMSQV</sequence>
<dbReference type="InterPro" id="IPR001817">
    <property type="entry name" value="Vasoprsn_rcpt"/>
</dbReference>
<dbReference type="Proteomes" id="UP001186944">
    <property type="component" value="Unassembled WGS sequence"/>
</dbReference>
<dbReference type="PRINTS" id="PR00237">
    <property type="entry name" value="GPCRRHODOPSN"/>
</dbReference>
<dbReference type="PANTHER" id="PTHR24224">
    <property type="entry name" value="CARDIOACCELERATORY PEPTIDE RECEPTOR-RELATED"/>
    <property type="match status" value="1"/>
</dbReference>
<comment type="caution">
    <text evidence="10">Lacks conserved residue(s) required for the propagation of feature annotation.</text>
</comment>
<keyword evidence="4 10" id="KW-1133">Transmembrane helix</keyword>
<dbReference type="Gene3D" id="1.20.1070.10">
    <property type="entry name" value="Rhodopsin 7-helix transmembrane proteins"/>
    <property type="match status" value="1"/>
</dbReference>
<feature type="transmembrane region" description="Helical" evidence="10">
    <location>
        <begin position="236"/>
        <end position="264"/>
    </location>
</feature>
<dbReference type="PRINTS" id="PR00896">
    <property type="entry name" value="VASOPRESSINR"/>
</dbReference>
<keyword evidence="5 10" id="KW-0297">G-protein coupled receptor</keyword>
<name>A0AA88XV15_PINIB</name>
<comment type="similarity">
    <text evidence="10">Belongs to the G-protein coupled receptor 1 family. Vasopressin/oxytocin receptor subfamily.</text>
</comment>
<protein>
    <recommendedName>
        <fullName evidence="11">G-protein coupled receptors family 1 profile domain-containing protein</fullName>
    </recommendedName>
</protein>
<evidence type="ECO:0000259" key="11">
    <source>
        <dbReference type="PROSITE" id="PS50262"/>
    </source>
</evidence>
<evidence type="ECO:0000256" key="8">
    <source>
        <dbReference type="ARBA" id="ARBA00023180"/>
    </source>
</evidence>
<dbReference type="AlphaFoldDB" id="A0AA88XV15"/>
<organism evidence="12 13">
    <name type="scientific">Pinctada imbricata</name>
    <name type="common">Atlantic pearl-oyster</name>
    <name type="synonym">Pinctada martensii</name>
    <dbReference type="NCBI Taxonomy" id="66713"/>
    <lineage>
        <taxon>Eukaryota</taxon>
        <taxon>Metazoa</taxon>
        <taxon>Spiralia</taxon>
        <taxon>Lophotrochozoa</taxon>
        <taxon>Mollusca</taxon>
        <taxon>Bivalvia</taxon>
        <taxon>Autobranchia</taxon>
        <taxon>Pteriomorphia</taxon>
        <taxon>Pterioida</taxon>
        <taxon>Pterioidea</taxon>
        <taxon>Pteriidae</taxon>
        <taxon>Pinctada</taxon>
    </lineage>
</organism>
<keyword evidence="3 10" id="KW-0812">Transmembrane</keyword>
<feature type="domain" description="G-protein coupled receptors family 1 profile" evidence="11">
    <location>
        <begin position="92"/>
        <end position="382"/>
    </location>
</feature>
<dbReference type="GO" id="GO:0005000">
    <property type="term" value="F:vasopressin receptor activity"/>
    <property type="evidence" value="ECO:0007669"/>
    <property type="project" value="InterPro"/>
</dbReference>
<feature type="transmembrane region" description="Helical" evidence="10">
    <location>
        <begin position="113"/>
        <end position="134"/>
    </location>
</feature>
<evidence type="ECO:0000256" key="6">
    <source>
        <dbReference type="ARBA" id="ARBA00023136"/>
    </source>
</evidence>
<evidence type="ECO:0000256" key="5">
    <source>
        <dbReference type="ARBA" id="ARBA00023040"/>
    </source>
</evidence>
<keyword evidence="8 10" id="KW-0325">Glycoprotein</keyword>
<evidence type="ECO:0000256" key="10">
    <source>
        <dbReference type="RuleBase" id="RU046427"/>
    </source>
</evidence>
<proteinExistence type="inferred from homology"/>
<dbReference type="SMART" id="SM01381">
    <property type="entry name" value="7TM_GPCR_Srsx"/>
    <property type="match status" value="1"/>
</dbReference>
<evidence type="ECO:0000313" key="12">
    <source>
        <dbReference type="EMBL" id="KAK3083527.1"/>
    </source>
</evidence>
<dbReference type="SUPFAM" id="SSF81321">
    <property type="entry name" value="Family A G protein-coupled receptor-like"/>
    <property type="match status" value="1"/>
</dbReference>
<evidence type="ECO:0000256" key="9">
    <source>
        <dbReference type="ARBA" id="ARBA00023224"/>
    </source>
</evidence>
<evidence type="ECO:0000313" key="13">
    <source>
        <dbReference type="Proteomes" id="UP001186944"/>
    </source>
</evidence>
<evidence type="ECO:0000256" key="3">
    <source>
        <dbReference type="ARBA" id="ARBA00022692"/>
    </source>
</evidence>
<evidence type="ECO:0000256" key="1">
    <source>
        <dbReference type="ARBA" id="ARBA00004651"/>
    </source>
</evidence>
<dbReference type="InterPro" id="IPR000276">
    <property type="entry name" value="GPCR_Rhodpsn"/>
</dbReference>
<feature type="transmembrane region" description="Helical" evidence="10">
    <location>
        <begin position="196"/>
        <end position="216"/>
    </location>
</feature>
<dbReference type="InterPro" id="IPR017452">
    <property type="entry name" value="GPCR_Rhodpsn_7TM"/>
</dbReference>
<accession>A0AA88XV15</accession>